<dbReference type="Pfam" id="PF16448">
    <property type="entry name" value="LapD_MoxY_N"/>
    <property type="match status" value="1"/>
</dbReference>
<organism evidence="24 25">
    <name type="scientific">Beggiatoa alba B18LD</name>
    <dbReference type="NCBI Taxonomy" id="395493"/>
    <lineage>
        <taxon>Bacteria</taxon>
        <taxon>Pseudomonadati</taxon>
        <taxon>Pseudomonadota</taxon>
        <taxon>Gammaproteobacteria</taxon>
        <taxon>Thiotrichales</taxon>
        <taxon>Thiotrichaceae</taxon>
        <taxon>Beggiatoa</taxon>
    </lineage>
</organism>
<dbReference type="InterPro" id="IPR003594">
    <property type="entry name" value="HATPase_dom"/>
</dbReference>
<dbReference type="EC" id="2.7.13.3" evidence="5"/>
<evidence type="ECO:0000256" key="15">
    <source>
        <dbReference type="ARBA" id="ARBA00023004"/>
    </source>
</evidence>
<dbReference type="SMART" id="SM00304">
    <property type="entry name" value="HAMP"/>
    <property type="match status" value="1"/>
</dbReference>
<dbReference type="AlphaFoldDB" id="I3CG90"/>
<dbReference type="InterPro" id="IPR005467">
    <property type="entry name" value="His_kinase_dom"/>
</dbReference>
<feature type="transmembrane region" description="Helical" evidence="21">
    <location>
        <begin position="7"/>
        <end position="28"/>
    </location>
</feature>
<feature type="domain" description="HAMP" evidence="23">
    <location>
        <begin position="174"/>
        <end position="226"/>
    </location>
</feature>
<protein>
    <recommendedName>
        <fullName evidence="6">Oxygen sensor histidine kinase NreB</fullName>
        <ecNumber evidence="5">2.7.13.3</ecNumber>
    </recommendedName>
    <alternativeName>
        <fullName evidence="19">Nitrogen regulation protein B</fullName>
    </alternativeName>
</protein>
<dbReference type="GO" id="GO:0000155">
    <property type="term" value="F:phosphorelay sensor kinase activity"/>
    <property type="evidence" value="ECO:0007669"/>
    <property type="project" value="InterPro"/>
</dbReference>
<evidence type="ECO:0000256" key="10">
    <source>
        <dbReference type="ARBA" id="ARBA00022679"/>
    </source>
</evidence>
<dbReference type="Gene3D" id="1.20.5.1930">
    <property type="match status" value="1"/>
</dbReference>
<dbReference type="GO" id="GO:0005524">
    <property type="term" value="F:ATP binding"/>
    <property type="evidence" value="ECO:0007669"/>
    <property type="project" value="UniProtKB-KW"/>
</dbReference>
<dbReference type="Pfam" id="PF02518">
    <property type="entry name" value="HATPase_c"/>
    <property type="match status" value="1"/>
</dbReference>
<dbReference type="SUPFAM" id="SSF55874">
    <property type="entry name" value="ATPase domain of HSP90 chaperone/DNA topoisomerase II/histidine kinase"/>
    <property type="match status" value="1"/>
</dbReference>
<comment type="catalytic activity">
    <reaction evidence="1">
        <text>ATP + protein L-histidine = ADP + protein N-phospho-L-histidine.</text>
        <dbReference type="EC" id="2.7.13.3"/>
    </reaction>
</comment>
<evidence type="ECO:0000256" key="9">
    <source>
        <dbReference type="ARBA" id="ARBA00022553"/>
    </source>
</evidence>
<evidence type="ECO:0000313" key="24">
    <source>
        <dbReference type="EMBL" id="EIJ42633.1"/>
    </source>
</evidence>
<comment type="function">
    <text evidence="18">Member of the two-component regulatory system NreB/NreC involved in the control of dissimilatory nitrate/nitrite reduction in response to oxygen. NreB functions as a direct oxygen sensor histidine kinase which is autophosphorylated, in the absence of oxygen, probably at the conserved histidine residue, and transfers its phosphate group probably to a conserved aspartate residue of NreC. NreB/NreC activates the expression of the nitrate (narGHJI) and nitrite (nir) reductase operons, as well as the putative nitrate transporter gene narT.</text>
</comment>
<keyword evidence="16" id="KW-0902">Two-component regulatory system</keyword>
<accession>I3CG90</accession>
<evidence type="ECO:0000259" key="22">
    <source>
        <dbReference type="PROSITE" id="PS50109"/>
    </source>
</evidence>
<evidence type="ECO:0000256" key="20">
    <source>
        <dbReference type="SAM" id="Coils"/>
    </source>
</evidence>
<keyword evidence="21" id="KW-1133">Transmembrane helix</keyword>
<evidence type="ECO:0000256" key="3">
    <source>
        <dbReference type="ARBA" id="ARBA00004370"/>
    </source>
</evidence>
<dbReference type="STRING" id="395493.BegalDRAFT_1757"/>
<dbReference type="CDD" id="cd06225">
    <property type="entry name" value="HAMP"/>
    <property type="match status" value="1"/>
</dbReference>
<feature type="domain" description="Histidine kinase" evidence="22">
    <location>
        <begin position="249"/>
        <end position="440"/>
    </location>
</feature>
<dbReference type="PROSITE" id="PS50109">
    <property type="entry name" value="HIS_KIN"/>
    <property type="match status" value="1"/>
</dbReference>
<keyword evidence="8" id="KW-0963">Cytoplasm</keyword>
<evidence type="ECO:0000256" key="6">
    <source>
        <dbReference type="ARBA" id="ARBA00017322"/>
    </source>
</evidence>
<dbReference type="InterPro" id="IPR003660">
    <property type="entry name" value="HAMP_dom"/>
</dbReference>
<dbReference type="PRINTS" id="PR00344">
    <property type="entry name" value="BCTRLSENSOR"/>
</dbReference>
<dbReference type="GO" id="GO:0046872">
    <property type="term" value="F:metal ion binding"/>
    <property type="evidence" value="ECO:0007669"/>
    <property type="project" value="UniProtKB-KW"/>
</dbReference>
<dbReference type="Gene3D" id="3.30.565.10">
    <property type="entry name" value="Histidine kinase-like ATPase, C-terminal domain"/>
    <property type="match status" value="1"/>
</dbReference>
<dbReference type="PANTHER" id="PTHR24421">
    <property type="entry name" value="NITRATE/NITRITE SENSOR PROTEIN NARX-RELATED"/>
    <property type="match status" value="1"/>
</dbReference>
<sequence length="440" mass="49704">MSLRLKISLFISGGTLLVLLFAILLVVMNARNAVEEEVNSTAQLTLDLLETILSDLPNDSAHYQTIIQHLKNMEKRRHLTIHLQNANNTEILHDNPVTQTIPTVPRWFIALVAPQTHLFQRTLTSTALTQTTHILLQTDPSDEIEEAWQESSDLLILILGFAISIIILLYIGLGIALRPLTQLQQALDAIEHRQYQTRLPQFKLSEFNKLAQQFNGMAQELQRIQQENQRLLQYSLTLQEEERRTIARELHDELGQCLNAIKADAFFIMGDNQQPAIHDSAKAIADTASYVYNLVKDMIRRLRPAALDELGLIAALQQTLNDWQIRYPQTQVDFQTTGDFSQLETTTSIHLYRIVQEGLTNVAKHANATVLQISLVYHAEKNTIQLMIHDNGNGFDTQIYHAGLGLIGIRERVEALAGQLDINSNRGQGTHLSLTLPLQN</sequence>
<dbReference type="RefSeq" id="WP_002685744.1">
    <property type="nucleotide sequence ID" value="NZ_JH600070.1"/>
</dbReference>
<dbReference type="InterPro" id="IPR032244">
    <property type="entry name" value="LapD_MoxY_N"/>
</dbReference>
<evidence type="ECO:0000256" key="18">
    <source>
        <dbReference type="ARBA" id="ARBA00024827"/>
    </source>
</evidence>
<dbReference type="Pfam" id="PF07730">
    <property type="entry name" value="HisKA_3"/>
    <property type="match status" value="1"/>
</dbReference>
<keyword evidence="12" id="KW-0547">Nucleotide-binding</keyword>
<reference evidence="24 25" key="1">
    <citation type="submission" date="2011-11" db="EMBL/GenBank/DDBJ databases">
        <title>Improved High-Quality Draft sequence of Beggiatoa alba B18lD.</title>
        <authorList>
            <consortium name="US DOE Joint Genome Institute"/>
            <person name="Lucas S."/>
            <person name="Han J."/>
            <person name="Lapidus A."/>
            <person name="Cheng J.-F."/>
            <person name="Goodwin L."/>
            <person name="Pitluck S."/>
            <person name="Peters L."/>
            <person name="Mikhailova N."/>
            <person name="Held B."/>
            <person name="Detter J.C."/>
            <person name="Han C."/>
            <person name="Tapia R."/>
            <person name="Land M."/>
            <person name="Hauser L."/>
            <person name="Kyrpides N."/>
            <person name="Ivanova N."/>
            <person name="Pagani I."/>
            <person name="Samuel K."/>
            <person name="Teske A."/>
            <person name="Mueller J."/>
            <person name="Woyke T."/>
        </authorList>
    </citation>
    <scope>NUCLEOTIDE SEQUENCE [LARGE SCALE GENOMIC DNA]</scope>
    <source>
        <strain evidence="24 25">B18LD</strain>
    </source>
</reference>
<keyword evidence="15" id="KW-0408">Iron</keyword>
<evidence type="ECO:0000256" key="11">
    <source>
        <dbReference type="ARBA" id="ARBA00022723"/>
    </source>
</evidence>
<comment type="subcellular location">
    <subcellularLocation>
        <location evidence="4">Cytoplasm</location>
    </subcellularLocation>
    <subcellularLocation>
        <location evidence="3">Membrane</location>
    </subcellularLocation>
</comment>
<evidence type="ECO:0000313" key="25">
    <source>
        <dbReference type="Proteomes" id="UP000005744"/>
    </source>
</evidence>
<keyword evidence="21" id="KW-0812">Transmembrane</keyword>
<dbReference type="PANTHER" id="PTHR24421:SF10">
    <property type="entry name" value="NITRATE_NITRITE SENSOR PROTEIN NARQ"/>
    <property type="match status" value="1"/>
</dbReference>
<dbReference type="Pfam" id="PF00672">
    <property type="entry name" value="HAMP"/>
    <property type="match status" value="1"/>
</dbReference>
<dbReference type="Proteomes" id="UP000005744">
    <property type="component" value="Unassembled WGS sequence"/>
</dbReference>
<evidence type="ECO:0000256" key="21">
    <source>
        <dbReference type="SAM" id="Phobius"/>
    </source>
</evidence>
<evidence type="ECO:0000256" key="14">
    <source>
        <dbReference type="ARBA" id="ARBA00022840"/>
    </source>
</evidence>
<dbReference type="InterPro" id="IPR004358">
    <property type="entry name" value="Sig_transdc_His_kin-like_C"/>
</dbReference>
<evidence type="ECO:0000256" key="1">
    <source>
        <dbReference type="ARBA" id="ARBA00000085"/>
    </source>
</evidence>
<proteinExistence type="predicted"/>
<evidence type="ECO:0000256" key="4">
    <source>
        <dbReference type="ARBA" id="ARBA00004496"/>
    </source>
</evidence>
<dbReference type="InterPro" id="IPR011712">
    <property type="entry name" value="Sig_transdc_His_kin_sub3_dim/P"/>
</dbReference>
<evidence type="ECO:0000259" key="23">
    <source>
        <dbReference type="PROSITE" id="PS50885"/>
    </source>
</evidence>
<keyword evidence="11" id="KW-0479">Metal-binding</keyword>
<keyword evidence="7" id="KW-0004">4Fe-4S</keyword>
<dbReference type="SUPFAM" id="SSF158472">
    <property type="entry name" value="HAMP domain-like"/>
    <property type="match status" value="1"/>
</dbReference>
<keyword evidence="10" id="KW-0808">Transferase</keyword>
<feature type="transmembrane region" description="Helical" evidence="21">
    <location>
        <begin position="154"/>
        <end position="177"/>
    </location>
</feature>
<name>I3CG90_9GAMM</name>
<keyword evidence="25" id="KW-1185">Reference proteome</keyword>
<evidence type="ECO:0000256" key="8">
    <source>
        <dbReference type="ARBA" id="ARBA00022490"/>
    </source>
</evidence>
<evidence type="ECO:0000256" key="16">
    <source>
        <dbReference type="ARBA" id="ARBA00023012"/>
    </source>
</evidence>
<dbReference type="GO" id="GO:0016020">
    <property type="term" value="C:membrane"/>
    <property type="evidence" value="ECO:0007669"/>
    <property type="project" value="UniProtKB-SubCell"/>
</dbReference>
<evidence type="ECO:0000256" key="17">
    <source>
        <dbReference type="ARBA" id="ARBA00023014"/>
    </source>
</evidence>
<dbReference type="GO" id="GO:0051539">
    <property type="term" value="F:4 iron, 4 sulfur cluster binding"/>
    <property type="evidence" value="ECO:0007669"/>
    <property type="project" value="UniProtKB-KW"/>
</dbReference>
<evidence type="ECO:0000256" key="5">
    <source>
        <dbReference type="ARBA" id="ARBA00012438"/>
    </source>
</evidence>
<dbReference type="eggNOG" id="COG4585">
    <property type="taxonomic scope" value="Bacteria"/>
</dbReference>
<dbReference type="OrthoDB" id="9811306at2"/>
<keyword evidence="21" id="KW-0472">Membrane</keyword>
<evidence type="ECO:0000256" key="13">
    <source>
        <dbReference type="ARBA" id="ARBA00022777"/>
    </source>
</evidence>
<keyword evidence="17" id="KW-0411">Iron-sulfur</keyword>
<evidence type="ECO:0000256" key="2">
    <source>
        <dbReference type="ARBA" id="ARBA00001966"/>
    </source>
</evidence>
<keyword evidence="9" id="KW-0597">Phosphoprotein</keyword>
<dbReference type="InterPro" id="IPR036890">
    <property type="entry name" value="HATPase_C_sf"/>
</dbReference>
<dbReference type="EMBL" id="JH600070">
    <property type="protein sequence ID" value="EIJ42633.1"/>
    <property type="molecule type" value="Genomic_DNA"/>
</dbReference>
<dbReference type="SMART" id="SM00387">
    <property type="entry name" value="HATPase_c"/>
    <property type="match status" value="1"/>
</dbReference>
<dbReference type="PROSITE" id="PS50885">
    <property type="entry name" value="HAMP"/>
    <property type="match status" value="1"/>
</dbReference>
<dbReference type="InterPro" id="IPR050482">
    <property type="entry name" value="Sensor_HK_TwoCompSys"/>
</dbReference>
<dbReference type="Gene3D" id="6.10.340.10">
    <property type="match status" value="1"/>
</dbReference>
<keyword evidence="14" id="KW-0067">ATP-binding</keyword>
<evidence type="ECO:0000256" key="19">
    <source>
        <dbReference type="ARBA" id="ARBA00030800"/>
    </source>
</evidence>
<gene>
    <name evidence="24" type="ORF">BegalDRAFT_1757</name>
</gene>
<feature type="coiled-coil region" evidence="20">
    <location>
        <begin position="207"/>
        <end position="244"/>
    </location>
</feature>
<comment type="cofactor">
    <cofactor evidence="2">
        <name>[4Fe-4S] cluster</name>
        <dbReference type="ChEBI" id="CHEBI:49883"/>
    </cofactor>
</comment>
<keyword evidence="13 24" id="KW-0418">Kinase</keyword>
<dbReference type="HOGENOM" id="CLU_045360_1_0_6"/>
<dbReference type="CDD" id="cd16917">
    <property type="entry name" value="HATPase_UhpB-NarQ-NarX-like"/>
    <property type="match status" value="1"/>
</dbReference>
<evidence type="ECO:0000256" key="12">
    <source>
        <dbReference type="ARBA" id="ARBA00022741"/>
    </source>
</evidence>
<dbReference type="GO" id="GO:0005737">
    <property type="term" value="C:cytoplasm"/>
    <property type="evidence" value="ECO:0007669"/>
    <property type="project" value="UniProtKB-SubCell"/>
</dbReference>
<evidence type="ECO:0000256" key="7">
    <source>
        <dbReference type="ARBA" id="ARBA00022485"/>
    </source>
</evidence>
<keyword evidence="20" id="KW-0175">Coiled coil</keyword>
<dbReference type="GO" id="GO:0046983">
    <property type="term" value="F:protein dimerization activity"/>
    <property type="evidence" value="ECO:0007669"/>
    <property type="project" value="InterPro"/>
</dbReference>